<protein>
    <submittedName>
        <fullName evidence="1">Uncharacterized protein</fullName>
    </submittedName>
</protein>
<reference evidence="1" key="1">
    <citation type="submission" date="2023-08" db="EMBL/GenBank/DDBJ databases">
        <title>Black Yeasts Isolated from many extreme environments.</title>
        <authorList>
            <person name="Coleine C."/>
            <person name="Stajich J.E."/>
            <person name="Selbmann L."/>
        </authorList>
    </citation>
    <scope>NUCLEOTIDE SEQUENCE</scope>
    <source>
        <strain evidence="1">CCFEE 5810</strain>
    </source>
</reference>
<evidence type="ECO:0000313" key="2">
    <source>
        <dbReference type="Proteomes" id="UP001310594"/>
    </source>
</evidence>
<name>A0AAN7W4M6_9PEZI</name>
<evidence type="ECO:0000313" key="1">
    <source>
        <dbReference type="EMBL" id="KAK5695510.1"/>
    </source>
</evidence>
<dbReference type="AlphaFoldDB" id="A0AAN7W4M6"/>
<accession>A0AAN7W4M6</accession>
<organism evidence="1 2">
    <name type="scientific">Elasticomyces elasticus</name>
    <dbReference type="NCBI Taxonomy" id="574655"/>
    <lineage>
        <taxon>Eukaryota</taxon>
        <taxon>Fungi</taxon>
        <taxon>Dikarya</taxon>
        <taxon>Ascomycota</taxon>
        <taxon>Pezizomycotina</taxon>
        <taxon>Dothideomycetes</taxon>
        <taxon>Dothideomycetidae</taxon>
        <taxon>Mycosphaerellales</taxon>
        <taxon>Teratosphaeriaceae</taxon>
        <taxon>Elasticomyces</taxon>
    </lineage>
</organism>
<sequence length="348" mass="39751">MPPPDTLTSLIAETLSCIALWSFFYFTSITSTLLALLITIAISTSVNFLVHKTSEAVLDAFDRAVDERICREIDVHNVRLVRYVAGRFKECRRTVHDCVAVQIERALRKQHSTVQELLQDMIDASIETGLQADRNTQQITLQRLFDTRFKHLYDAQQKSQQDGHHLTIDSRATKIVEQKLTDFEKRLTSIIDTRFSDAYDEQCTVQQAACQNLITNSELAAKRMERRQLYTSLGRALGKLKSLLTFCIDRQHHFDNTHYMAIHIQDTLMAFRALGILTPSTSTTAFLDKQRDELHLRLAAVAYDDYEKHTLHSMQNMLDVVSVALESSHEDEVLGEQVRLADSQYSVG</sequence>
<proteinExistence type="predicted"/>
<comment type="caution">
    <text evidence="1">The sequence shown here is derived from an EMBL/GenBank/DDBJ whole genome shotgun (WGS) entry which is preliminary data.</text>
</comment>
<dbReference type="EMBL" id="JAVRQU010000014">
    <property type="protein sequence ID" value="KAK5695510.1"/>
    <property type="molecule type" value="Genomic_DNA"/>
</dbReference>
<gene>
    <name evidence="1" type="ORF">LTR97_009019</name>
</gene>
<dbReference type="Proteomes" id="UP001310594">
    <property type="component" value="Unassembled WGS sequence"/>
</dbReference>